<dbReference type="Gene3D" id="2.60.120.10">
    <property type="entry name" value="Jelly Rolls"/>
    <property type="match status" value="1"/>
</dbReference>
<reference evidence="2" key="1">
    <citation type="journal article" date="2014" name="Int. J. Syst. Evol. Microbiol.">
        <title>Complete genome sequence of Corynebacterium casei LMG S-19264T (=DSM 44701T), isolated from a smear-ripened cheese.</title>
        <authorList>
            <consortium name="US DOE Joint Genome Institute (JGI-PGF)"/>
            <person name="Walter F."/>
            <person name="Albersmeier A."/>
            <person name="Kalinowski J."/>
            <person name="Ruckert C."/>
        </authorList>
    </citation>
    <scope>NUCLEOTIDE SEQUENCE</scope>
    <source>
        <strain evidence="2">CGMCC 1.16012</strain>
    </source>
</reference>
<accession>A0A917AL10</accession>
<organism evidence="2 3">
    <name type="scientific">Actibacterium pelagium</name>
    <dbReference type="NCBI Taxonomy" id="2029103"/>
    <lineage>
        <taxon>Bacteria</taxon>
        <taxon>Pseudomonadati</taxon>
        <taxon>Pseudomonadota</taxon>
        <taxon>Alphaproteobacteria</taxon>
        <taxon>Rhodobacterales</taxon>
        <taxon>Roseobacteraceae</taxon>
        <taxon>Actibacterium</taxon>
    </lineage>
</organism>
<dbReference type="Pfam" id="PF07883">
    <property type="entry name" value="Cupin_2"/>
    <property type="match status" value="1"/>
</dbReference>
<name>A0A917AL10_9RHOB</name>
<dbReference type="Proteomes" id="UP000606730">
    <property type="component" value="Unassembled WGS sequence"/>
</dbReference>
<dbReference type="AlphaFoldDB" id="A0A917AL10"/>
<evidence type="ECO:0000259" key="1">
    <source>
        <dbReference type="Pfam" id="PF07883"/>
    </source>
</evidence>
<dbReference type="OrthoDB" id="882143at2"/>
<dbReference type="SUPFAM" id="SSF51182">
    <property type="entry name" value="RmlC-like cupins"/>
    <property type="match status" value="1"/>
</dbReference>
<dbReference type="RefSeq" id="WP_095594596.1">
    <property type="nucleotide sequence ID" value="NZ_BMKN01000002.1"/>
</dbReference>
<dbReference type="InterPro" id="IPR013096">
    <property type="entry name" value="Cupin_2"/>
</dbReference>
<comment type="caution">
    <text evidence="2">The sequence shown here is derived from an EMBL/GenBank/DDBJ whole genome shotgun (WGS) entry which is preliminary data.</text>
</comment>
<feature type="domain" description="Cupin type-2" evidence="1">
    <location>
        <begin position="44"/>
        <end position="97"/>
    </location>
</feature>
<dbReference type="EMBL" id="BMKN01000002">
    <property type="protein sequence ID" value="GGE57985.1"/>
    <property type="molecule type" value="Genomic_DNA"/>
</dbReference>
<reference evidence="2" key="2">
    <citation type="submission" date="2020-09" db="EMBL/GenBank/DDBJ databases">
        <authorList>
            <person name="Sun Q."/>
            <person name="Zhou Y."/>
        </authorList>
    </citation>
    <scope>NUCLEOTIDE SEQUENCE</scope>
    <source>
        <strain evidence="2">CGMCC 1.16012</strain>
    </source>
</reference>
<gene>
    <name evidence="2" type="ORF">GCM10011517_27230</name>
</gene>
<dbReference type="InterPro" id="IPR011051">
    <property type="entry name" value="RmlC_Cupin_sf"/>
</dbReference>
<protein>
    <recommendedName>
        <fullName evidence="1">Cupin type-2 domain-containing protein</fullName>
    </recommendedName>
</protein>
<dbReference type="InterPro" id="IPR014710">
    <property type="entry name" value="RmlC-like_jellyroll"/>
</dbReference>
<evidence type="ECO:0000313" key="3">
    <source>
        <dbReference type="Proteomes" id="UP000606730"/>
    </source>
</evidence>
<proteinExistence type="predicted"/>
<keyword evidence="3" id="KW-1185">Reference proteome</keyword>
<evidence type="ECO:0000313" key="2">
    <source>
        <dbReference type="EMBL" id="GGE57985.1"/>
    </source>
</evidence>
<sequence>MNFPDFMKNFPLLDIPFPKEVVEAHAIRSDNGLVVFFDFHQDVELPAHSHEGQWGTCFEGEVELTIDGRTHSYGPGETWNIPSGVVHSARIKAGTKAMDVFEEPDRYPVQDQKQ</sequence>